<dbReference type="Pfam" id="PF19866">
    <property type="entry name" value="DUF6339"/>
    <property type="match status" value="1"/>
</dbReference>
<evidence type="ECO:0000313" key="2">
    <source>
        <dbReference type="Proteomes" id="UP000297031"/>
    </source>
</evidence>
<dbReference type="AlphaFoldDB" id="A0A4P7VQ15"/>
<gene>
    <name evidence="1" type="ORF">E7746_08015</name>
</gene>
<dbReference type="KEGG" id="mgod:E7746_08015"/>
<reference evidence="1 2" key="1">
    <citation type="submission" date="2019-02" db="EMBL/GenBank/DDBJ databases">
        <title>Isolation and identification of novel species under the genus Muribaculum.</title>
        <authorList>
            <person name="Miyake S."/>
            <person name="Ding Y."/>
            <person name="Low A."/>
            <person name="Soh M."/>
            <person name="Seedorf H."/>
        </authorList>
    </citation>
    <scope>NUCLEOTIDE SEQUENCE [LARGE SCALE GENOMIC DNA]</scope>
    <source>
        <strain evidence="1 2">TLL-A4</strain>
    </source>
</reference>
<dbReference type="OrthoDB" id="9757917at2"/>
<organism evidence="1 2">
    <name type="scientific">Muribaculum gordoncarteri</name>
    <dbReference type="NCBI Taxonomy" id="2530390"/>
    <lineage>
        <taxon>Bacteria</taxon>
        <taxon>Pseudomonadati</taxon>
        <taxon>Bacteroidota</taxon>
        <taxon>Bacteroidia</taxon>
        <taxon>Bacteroidales</taxon>
        <taxon>Muribaculaceae</taxon>
        <taxon>Muribaculum</taxon>
    </lineage>
</organism>
<keyword evidence="2" id="KW-1185">Reference proteome</keyword>
<dbReference type="InterPro" id="IPR045920">
    <property type="entry name" value="DUF6339"/>
</dbReference>
<dbReference type="Proteomes" id="UP000297031">
    <property type="component" value="Chromosome"/>
</dbReference>
<evidence type="ECO:0000313" key="1">
    <source>
        <dbReference type="EMBL" id="QCD35829.1"/>
    </source>
</evidence>
<sequence length="273" mass="32052">MSNQRIFTKDFVDILSNSIDENMDRYKDPNFDWMEYAQDKNGLHTVPIEVPDDLCDRMLATVPPSDARNKAIYDFEAAKILFEAFPELSPLQVAQREIWVFLSHCVLMPYVRKRWEKIDEEEDVSPNYINEHWLYGQGVVRNWLHGLYWSVYATVVRGDSEEQNFDYTLTQRLFTHQNIRSRGVAAAPFLMSNRAPLQGLMNFVSAHESDIFNKYVEYRMDACVQLLNNAGGVVDLTVWDQNDFFNYLEQCKDVIVAIEDRKKQRKALREQQD</sequence>
<name>A0A4P7VQ15_9BACT</name>
<protein>
    <submittedName>
        <fullName evidence="1">Uncharacterized protein</fullName>
    </submittedName>
</protein>
<dbReference type="RefSeq" id="WP_136410461.1">
    <property type="nucleotide sequence ID" value="NZ_CP039393.1"/>
</dbReference>
<dbReference type="EMBL" id="CP039393">
    <property type="protein sequence ID" value="QCD35829.1"/>
    <property type="molecule type" value="Genomic_DNA"/>
</dbReference>
<proteinExistence type="predicted"/>
<accession>A0A4P7VQ15</accession>